<dbReference type="PANTHER" id="PTHR31465:SF1">
    <property type="entry name" value="PROTEIN RTA1-RELATED"/>
    <property type="match status" value="1"/>
</dbReference>
<name>A0A0C3HVQ5_OIDMZ</name>
<evidence type="ECO:0000256" key="2">
    <source>
        <dbReference type="ARBA" id="ARBA00022692"/>
    </source>
</evidence>
<evidence type="ECO:0000256" key="4">
    <source>
        <dbReference type="ARBA" id="ARBA00023136"/>
    </source>
</evidence>
<feature type="transmembrane region" description="Helical" evidence="5">
    <location>
        <begin position="244"/>
        <end position="264"/>
    </location>
</feature>
<evidence type="ECO:0000313" key="7">
    <source>
        <dbReference type="Proteomes" id="UP000054321"/>
    </source>
</evidence>
<dbReference type="GO" id="GO:0016020">
    <property type="term" value="C:membrane"/>
    <property type="evidence" value="ECO:0007669"/>
    <property type="project" value="UniProtKB-SubCell"/>
</dbReference>
<reference evidence="7" key="2">
    <citation type="submission" date="2015-01" db="EMBL/GenBank/DDBJ databases">
        <title>Evolutionary Origins and Diversification of the Mycorrhizal Mutualists.</title>
        <authorList>
            <consortium name="DOE Joint Genome Institute"/>
            <consortium name="Mycorrhizal Genomics Consortium"/>
            <person name="Kohler A."/>
            <person name="Kuo A."/>
            <person name="Nagy L.G."/>
            <person name="Floudas D."/>
            <person name="Copeland A."/>
            <person name="Barry K.W."/>
            <person name="Cichocki N."/>
            <person name="Veneault-Fourrey C."/>
            <person name="LaButti K."/>
            <person name="Lindquist E.A."/>
            <person name="Lipzen A."/>
            <person name="Lundell T."/>
            <person name="Morin E."/>
            <person name="Murat C."/>
            <person name="Riley R."/>
            <person name="Ohm R."/>
            <person name="Sun H."/>
            <person name="Tunlid A."/>
            <person name="Henrissat B."/>
            <person name="Grigoriev I.V."/>
            <person name="Hibbett D.S."/>
            <person name="Martin F."/>
        </authorList>
    </citation>
    <scope>NUCLEOTIDE SEQUENCE [LARGE SCALE GENOMIC DNA]</scope>
    <source>
        <strain evidence="7">Zn</strain>
    </source>
</reference>
<keyword evidence="4 5" id="KW-0472">Membrane</keyword>
<dbReference type="FunCoup" id="A0A0C3HVQ5">
    <property type="interactions" value="38"/>
</dbReference>
<organism evidence="6 7">
    <name type="scientific">Oidiodendron maius (strain Zn)</name>
    <dbReference type="NCBI Taxonomy" id="913774"/>
    <lineage>
        <taxon>Eukaryota</taxon>
        <taxon>Fungi</taxon>
        <taxon>Dikarya</taxon>
        <taxon>Ascomycota</taxon>
        <taxon>Pezizomycotina</taxon>
        <taxon>Leotiomycetes</taxon>
        <taxon>Leotiomycetes incertae sedis</taxon>
        <taxon>Myxotrichaceae</taxon>
        <taxon>Oidiodendron</taxon>
    </lineage>
</organism>
<keyword evidence="7" id="KW-1185">Reference proteome</keyword>
<evidence type="ECO:0008006" key="8">
    <source>
        <dbReference type="Google" id="ProtNLM"/>
    </source>
</evidence>
<keyword evidence="3 5" id="KW-1133">Transmembrane helix</keyword>
<feature type="transmembrane region" description="Helical" evidence="5">
    <location>
        <begin position="90"/>
        <end position="115"/>
    </location>
</feature>
<feature type="transmembrane region" description="Helical" evidence="5">
    <location>
        <begin position="25"/>
        <end position="44"/>
    </location>
</feature>
<dbReference type="STRING" id="913774.A0A0C3HVQ5"/>
<protein>
    <recommendedName>
        <fullName evidence="8">RTA1 like protein</fullName>
    </recommendedName>
</protein>
<keyword evidence="2 5" id="KW-0812">Transmembrane</keyword>
<reference evidence="6 7" key="1">
    <citation type="submission" date="2014-04" db="EMBL/GenBank/DDBJ databases">
        <authorList>
            <consortium name="DOE Joint Genome Institute"/>
            <person name="Kuo A."/>
            <person name="Martino E."/>
            <person name="Perotto S."/>
            <person name="Kohler A."/>
            <person name="Nagy L.G."/>
            <person name="Floudas D."/>
            <person name="Copeland A."/>
            <person name="Barry K.W."/>
            <person name="Cichocki N."/>
            <person name="Veneault-Fourrey C."/>
            <person name="LaButti K."/>
            <person name="Lindquist E.A."/>
            <person name="Lipzen A."/>
            <person name="Lundell T."/>
            <person name="Morin E."/>
            <person name="Murat C."/>
            <person name="Sun H."/>
            <person name="Tunlid A."/>
            <person name="Henrissat B."/>
            <person name="Grigoriev I.V."/>
            <person name="Hibbett D.S."/>
            <person name="Martin F."/>
            <person name="Nordberg H.P."/>
            <person name="Cantor M.N."/>
            <person name="Hua S.X."/>
        </authorList>
    </citation>
    <scope>NUCLEOTIDE SEQUENCE [LARGE SCALE GENOMIC DNA]</scope>
    <source>
        <strain evidence="6 7">Zn</strain>
    </source>
</reference>
<dbReference type="AlphaFoldDB" id="A0A0C3HVQ5"/>
<evidence type="ECO:0000256" key="3">
    <source>
        <dbReference type="ARBA" id="ARBA00022989"/>
    </source>
</evidence>
<comment type="subcellular location">
    <subcellularLocation>
        <location evidence="1">Membrane</location>
        <topology evidence="1">Multi-pass membrane protein</topology>
    </subcellularLocation>
</comment>
<feature type="transmembrane region" description="Helical" evidence="5">
    <location>
        <begin position="209"/>
        <end position="229"/>
    </location>
</feature>
<dbReference type="OrthoDB" id="3358017at2759"/>
<evidence type="ECO:0000256" key="1">
    <source>
        <dbReference type="ARBA" id="ARBA00004141"/>
    </source>
</evidence>
<dbReference type="Pfam" id="PF04479">
    <property type="entry name" value="RTA1"/>
    <property type="match status" value="1"/>
</dbReference>
<proteinExistence type="predicted"/>
<feature type="transmembrane region" description="Helical" evidence="5">
    <location>
        <begin position="165"/>
        <end position="189"/>
    </location>
</feature>
<accession>A0A0C3HVQ5</accession>
<dbReference type="InParanoid" id="A0A0C3HVQ5"/>
<dbReference type="InterPro" id="IPR007568">
    <property type="entry name" value="RTA1"/>
</dbReference>
<evidence type="ECO:0000313" key="6">
    <source>
        <dbReference type="EMBL" id="KIN06307.1"/>
    </source>
</evidence>
<gene>
    <name evidence="6" type="ORF">OIDMADRAFT_101070</name>
</gene>
<evidence type="ECO:0000256" key="5">
    <source>
        <dbReference type="SAM" id="Phobius"/>
    </source>
</evidence>
<feature type="transmembrane region" description="Helical" evidence="5">
    <location>
        <begin position="127"/>
        <end position="145"/>
    </location>
</feature>
<dbReference type="PANTHER" id="PTHR31465">
    <property type="entry name" value="PROTEIN RTA1-RELATED"/>
    <property type="match status" value="1"/>
</dbReference>
<sequence length="300" mass="33366">MADPAQATPSPQPAPYIFYRYNPSLPAAAIFMALFAISTSLHIFQLIRRRTWYFLPFVIGGIFECGGYAGRIVSSKQTPNWTEGPYIVQSLLLLLAPALFAASIYMVLGRIILLTDGEEHSLIRAKWLTKVFVLGDVLSFLTQSTGGGILASNNGKGNASLGQNIITAGLGIQVLFFGFFIVVGGLFHFRLKLLPTTRSLQEDIPWERYMWALYIASICILIRSVFRVVEYVMGEGGYLLSHEIFLYIFDATLMLFTMAIYNVLHPSTIIYKKRHAGATCLESQDSGYALDNRVPMVAKP</sequence>
<dbReference type="EMBL" id="KN832871">
    <property type="protein sequence ID" value="KIN06307.1"/>
    <property type="molecule type" value="Genomic_DNA"/>
</dbReference>
<dbReference type="HOGENOM" id="CLU_033465_3_1_1"/>
<dbReference type="Proteomes" id="UP000054321">
    <property type="component" value="Unassembled WGS sequence"/>
</dbReference>
<feature type="transmembrane region" description="Helical" evidence="5">
    <location>
        <begin position="51"/>
        <end position="70"/>
    </location>
</feature>